<evidence type="ECO:0000313" key="1">
    <source>
        <dbReference type="EMBL" id="ASO21865.1"/>
    </source>
</evidence>
<dbReference type="GO" id="GO:0003700">
    <property type="term" value="F:DNA-binding transcription factor activity"/>
    <property type="evidence" value="ECO:0007669"/>
    <property type="project" value="InterPro"/>
</dbReference>
<dbReference type="EMBL" id="CP022521">
    <property type="protein sequence ID" value="ASO21865.1"/>
    <property type="molecule type" value="Genomic_DNA"/>
</dbReference>
<dbReference type="RefSeq" id="WP_093942940.1">
    <property type="nucleotide sequence ID" value="NZ_CP022521.1"/>
</dbReference>
<accession>A0A221W7K6</accession>
<dbReference type="PROSITE" id="PS50995">
    <property type="entry name" value="HTH_MARR_2"/>
    <property type="match status" value="1"/>
</dbReference>
<dbReference type="InterPro" id="IPR036388">
    <property type="entry name" value="WH-like_DNA-bd_sf"/>
</dbReference>
<dbReference type="SMART" id="SM00347">
    <property type="entry name" value="HTH_MARR"/>
    <property type="match status" value="1"/>
</dbReference>
<dbReference type="AlphaFoldDB" id="A0A221W7K6"/>
<dbReference type="KEGG" id="ahg:AHOG_21245"/>
<dbReference type="GO" id="GO:0006950">
    <property type="term" value="P:response to stress"/>
    <property type="evidence" value="ECO:0007669"/>
    <property type="project" value="TreeGrafter"/>
</dbReference>
<reference evidence="1 2" key="1">
    <citation type="submission" date="2017-07" db="EMBL/GenBank/DDBJ databases">
        <title>Complete genome sequence of Actinoalloteichus hoggarensis DSM 45943, type strain of Actinoalloteichus hoggarensis.</title>
        <authorList>
            <person name="Ruckert C."/>
            <person name="Nouioui I."/>
            <person name="Willmese J."/>
            <person name="van Wezel G."/>
            <person name="Klenk H.-P."/>
            <person name="Kalinowski J."/>
            <person name="Zotchev S.B."/>
        </authorList>
    </citation>
    <scope>NUCLEOTIDE SEQUENCE [LARGE SCALE GENOMIC DNA]</scope>
    <source>
        <strain evidence="1 2">DSM 45943</strain>
    </source>
</reference>
<dbReference type="Proteomes" id="UP000204221">
    <property type="component" value="Chromosome"/>
</dbReference>
<sequence length="149" mass="16349">MSAPEGAADAVPGPPLPSLLTGVKDRTSRLLHERMADEGFGDLRYKHGEIFRLIDDEGSRLTDLADRSGVTKQGVGEMIGELEQLGCLERVPAPDDRRAKIIRLTARGRAGRLAAARILGDIERDWVLRFGRDRVIALRHVLEGVVSES</sequence>
<proteinExistence type="predicted"/>
<dbReference type="InterPro" id="IPR039422">
    <property type="entry name" value="MarR/SlyA-like"/>
</dbReference>
<dbReference type="PANTHER" id="PTHR33164:SF57">
    <property type="entry name" value="MARR-FAMILY TRANSCRIPTIONAL REGULATOR"/>
    <property type="match status" value="1"/>
</dbReference>
<protein>
    <submittedName>
        <fullName evidence="1">MarR family protein</fullName>
    </submittedName>
</protein>
<gene>
    <name evidence="1" type="ORF">AHOG_21245</name>
</gene>
<keyword evidence="2" id="KW-1185">Reference proteome</keyword>
<dbReference type="Pfam" id="PF12802">
    <property type="entry name" value="MarR_2"/>
    <property type="match status" value="1"/>
</dbReference>
<evidence type="ECO:0000313" key="2">
    <source>
        <dbReference type="Proteomes" id="UP000204221"/>
    </source>
</evidence>
<dbReference type="OrthoDB" id="122135at2"/>
<dbReference type="PANTHER" id="PTHR33164">
    <property type="entry name" value="TRANSCRIPTIONAL REGULATOR, MARR FAMILY"/>
    <property type="match status" value="1"/>
</dbReference>
<dbReference type="InterPro" id="IPR036390">
    <property type="entry name" value="WH_DNA-bd_sf"/>
</dbReference>
<dbReference type="SUPFAM" id="SSF46785">
    <property type="entry name" value="Winged helix' DNA-binding domain"/>
    <property type="match status" value="1"/>
</dbReference>
<organism evidence="1 2">
    <name type="scientific">Actinoalloteichus hoggarensis</name>
    <dbReference type="NCBI Taxonomy" id="1470176"/>
    <lineage>
        <taxon>Bacteria</taxon>
        <taxon>Bacillati</taxon>
        <taxon>Actinomycetota</taxon>
        <taxon>Actinomycetes</taxon>
        <taxon>Pseudonocardiales</taxon>
        <taxon>Pseudonocardiaceae</taxon>
        <taxon>Actinoalloteichus</taxon>
    </lineage>
</organism>
<name>A0A221W7K6_9PSEU</name>
<dbReference type="Gene3D" id="1.10.10.10">
    <property type="entry name" value="Winged helix-like DNA-binding domain superfamily/Winged helix DNA-binding domain"/>
    <property type="match status" value="1"/>
</dbReference>
<dbReference type="InterPro" id="IPR000835">
    <property type="entry name" value="HTH_MarR-typ"/>
</dbReference>